<sequence length="65" mass="7771">MVEHMFSIPLLGLQKFISKRDNMVHVMFKTKIKRTIQHLLTNSTWLQAYDESKWKVTKHSIDGKR</sequence>
<dbReference type="Proteomes" id="UP000218160">
    <property type="component" value="Chromosome 1"/>
</dbReference>
<protein>
    <submittedName>
        <fullName evidence="1">Mobile element protein</fullName>
    </submittedName>
</protein>
<proteinExistence type="predicted"/>
<dbReference type="RefSeq" id="WP_394349258.1">
    <property type="nucleotide sequence ID" value="NZ_RPOF01000002.1"/>
</dbReference>
<evidence type="ECO:0000313" key="2">
    <source>
        <dbReference type="Proteomes" id="UP000218160"/>
    </source>
</evidence>
<gene>
    <name evidence="1" type="ORF">BTN50_0487</name>
</gene>
<reference evidence="2" key="1">
    <citation type="submission" date="2017-04" db="EMBL/GenBank/DDBJ databases">
        <title>Genome evolution of the luminous symbionts of deep sea anglerfish.</title>
        <authorList>
            <person name="Hendry T.A."/>
        </authorList>
    </citation>
    <scope>NUCLEOTIDE SEQUENCE [LARGE SCALE GENOMIC DNA]</scope>
</reference>
<organism evidence="1 2">
    <name type="scientific">Candidatus Enterovibrio altilux</name>
    <dbReference type="NCBI Taxonomy" id="1927128"/>
    <lineage>
        <taxon>Bacteria</taxon>
        <taxon>Pseudomonadati</taxon>
        <taxon>Pseudomonadota</taxon>
        <taxon>Gammaproteobacteria</taxon>
        <taxon>Vibrionales</taxon>
        <taxon>Vibrionaceae</taxon>
        <taxon>Enterovibrio</taxon>
    </lineage>
</organism>
<accession>A0A291B7Q1</accession>
<dbReference type="KEGG" id="elux:BTN50_0487"/>
<dbReference type="EMBL" id="CP020660">
    <property type="protein sequence ID" value="ATF09016.1"/>
    <property type="molecule type" value="Genomic_DNA"/>
</dbReference>
<dbReference type="AlphaFoldDB" id="A0A291B7Q1"/>
<name>A0A291B7Q1_9GAMM</name>
<evidence type="ECO:0000313" key="1">
    <source>
        <dbReference type="EMBL" id="ATF09016.1"/>
    </source>
</evidence>
<keyword evidence="2" id="KW-1185">Reference proteome</keyword>